<proteinExistence type="predicted"/>
<dbReference type="GO" id="GO:0016887">
    <property type="term" value="F:ATP hydrolysis activity"/>
    <property type="evidence" value="ECO:0007669"/>
    <property type="project" value="InterPro"/>
</dbReference>
<dbReference type="AlphaFoldDB" id="A0A9X3NCE2"/>
<comment type="caution">
    <text evidence="2">The sequence shown here is derived from an EMBL/GenBank/DDBJ whole genome shotgun (WGS) entry which is preliminary data.</text>
</comment>
<dbReference type="GO" id="GO:0005524">
    <property type="term" value="F:ATP binding"/>
    <property type="evidence" value="ECO:0007669"/>
    <property type="project" value="InterPro"/>
</dbReference>
<dbReference type="Gene3D" id="3.40.50.300">
    <property type="entry name" value="P-loop containing nucleotide triphosphate hydrolases"/>
    <property type="match status" value="1"/>
</dbReference>
<accession>A0A9X3NCE2</accession>
<dbReference type="InterPro" id="IPR011704">
    <property type="entry name" value="ATPase_dyneun-rel_AAA"/>
</dbReference>
<sequence length="271" mass="30406">MLTGMSGTGKTWLAEAYADAIDAEHLVVPVAPNWSSNEDLLGFWDPFQNAYRHTAFSGFLLQATEEHDRAVAERRKPRPFHVVLDEMNLARVEFYFAKFLSAMEVRARTGTATLELAPSVEVKLTRNFVFIGTVNMDETTNGFADKVLDRAQLIEIEAREQDIYEHLEGRPYQTILVDVWRSLVNVAPFAFRVLDEIGSYVDEADAVGVAWEEALDEQVLQKVLPKVRGASPLVGPALLSLVSLDEALPETATKARQMLTRFEQHGVTSYF</sequence>
<dbReference type="Proteomes" id="UP001147653">
    <property type="component" value="Unassembled WGS sequence"/>
</dbReference>
<keyword evidence="3" id="KW-1185">Reference proteome</keyword>
<gene>
    <name evidence="2" type="ORF">OJ997_13580</name>
</gene>
<organism evidence="2 3">
    <name type="scientific">Solirubrobacter phytolaccae</name>
    <dbReference type="NCBI Taxonomy" id="1404360"/>
    <lineage>
        <taxon>Bacteria</taxon>
        <taxon>Bacillati</taxon>
        <taxon>Actinomycetota</taxon>
        <taxon>Thermoleophilia</taxon>
        <taxon>Solirubrobacterales</taxon>
        <taxon>Solirubrobacteraceae</taxon>
        <taxon>Solirubrobacter</taxon>
    </lineage>
</organism>
<dbReference type="EMBL" id="JAPDDP010000021">
    <property type="protein sequence ID" value="MDA0181331.1"/>
    <property type="molecule type" value="Genomic_DNA"/>
</dbReference>
<protein>
    <submittedName>
        <fullName evidence="2">AAA family ATPase</fullName>
    </submittedName>
</protein>
<name>A0A9X3NCE2_9ACTN</name>
<evidence type="ECO:0000259" key="1">
    <source>
        <dbReference type="Pfam" id="PF07728"/>
    </source>
</evidence>
<evidence type="ECO:0000313" key="2">
    <source>
        <dbReference type="EMBL" id="MDA0181331.1"/>
    </source>
</evidence>
<dbReference type="SUPFAM" id="SSF52540">
    <property type="entry name" value="P-loop containing nucleoside triphosphate hydrolases"/>
    <property type="match status" value="1"/>
</dbReference>
<dbReference type="InterPro" id="IPR027417">
    <property type="entry name" value="P-loop_NTPase"/>
</dbReference>
<reference evidence="2" key="1">
    <citation type="submission" date="2022-10" db="EMBL/GenBank/DDBJ databases">
        <title>The WGS of Solirubrobacter phytolaccae KCTC 29190.</title>
        <authorList>
            <person name="Jiang Z."/>
        </authorList>
    </citation>
    <scope>NUCLEOTIDE SEQUENCE</scope>
    <source>
        <strain evidence="2">KCTC 29190</strain>
    </source>
</reference>
<dbReference type="Pfam" id="PF07728">
    <property type="entry name" value="AAA_5"/>
    <property type="match status" value="1"/>
</dbReference>
<dbReference type="RefSeq" id="WP_372517895.1">
    <property type="nucleotide sequence ID" value="NZ_JAPDDP010000021.1"/>
</dbReference>
<evidence type="ECO:0000313" key="3">
    <source>
        <dbReference type="Proteomes" id="UP001147653"/>
    </source>
</evidence>
<feature type="domain" description="ATPase dynein-related AAA" evidence="1">
    <location>
        <begin position="1"/>
        <end position="138"/>
    </location>
</feature>